<evidence type="ECO:0000256" key="1">
    <source>
        <dbReference type="ARBA" id="ARBA00004401"/>
    </source>
</evidence>
<dbReference type="InterPro" id="IPR050828">
    <property type="entry name" value="C-type_lectin/matrix_domain"/>
</dbReference>
<keyword evidence="6" id="KW-1185">Reference proteome</keyword>
<keyword evidence="3" id="KW-0732">Signal</keyword>
<name>A0A4U5U550_COLLU</name>
<dbReference type="Pfam" id="PF00059">
    <property type="entry name" value="Lectin_C"/>
    <property type="match status" value="2"/>
</dbReference>
<feature type="signal peptide" evidence="3">
    <location>
        <begin position="1"/>
        <end position="33"/>
    </location>
</feature>
<keyword evidence="5" id="KW-0675">Receptor</keyword>
<organism evidence="5 6">
    <name type="scientific">Collichthys lucidus</name>
    <name type="common">Big head croaker</name>
    <name type="synonym">Sciaena lucida</name>
    <dbReference type="NCBI Taxonomy" id="240159"/>
    <lineage>
        <taxon>Eukaryota</taxon>
        <taxon>Metazoa</taxon>
        <taxon>Chordata</taxon>
        <taxon>Craniata</taxon>
        <taxon>Vertebrata</taxon>
        <taxon>Euteleostomi</taxon>
        <taxon>Actinopterygii</taxon>
        <taxon>Neopterygii</taxon>
        <taxon>Teleostei</taxon>
        <taxon>Neoteleostei</taxon>
        <taxon>Acanthomorphata</taxon>
        <taxon>Eupercaria</taxon>
        <taxon>Sciaenidae</taxon>
        <taxon>Collichthys</taxon>
    </lineage>
</organism>
<dbReference type="STRING" id="240159.A0A4U5U550"/>
<dbReference type="PROSITE" id="PS50041">
    <property type="entry name" value="C_TYPE_LECTIN_2"/>
    <property type="match status" value="2"/>
</dbReference>
<protein>
    <submittedName>
        <fullName evidence="5">C-type mannose receptor 2</fullName>
    </submittedName>
</protein>
<dbReference type="SUPFAM" id="SSF56436">
    <property type="entry name" value="C-type lectin-like"/>
    <property type="match status" value="2"/>
</dbReference>
<reference evidence="5 6" key="1">
    <citation type="submission" date="2019-01" db="EMBL/GenBank/DDBJ databases">
        <title>Genome Assembly of Collichthys lucidus.</title>
        <authorList>
            <person name="Cai M."/>
            <person name="Xiao S."/>
        </authorList>
    </citation>
    <scope>NUCLEOTIDE SEQUENCE [LARGE SCALE GENOMIC DNA]</scope>
    <source>
        <strain evidence="5">JT15FE1705JMU</strain>
        <tissue evidence="5">Muscle</tissue>
    </source>
</reference>
<feature type="domain" description="C-type lectin" evidence="4">
    <location>
        <begin position="289"/>
        <end position="392"/>
    </location>
</feature>
<dbReference type="EMBL" id="CM014080">
    <property type="protein sequence ID" value="TKS69337.1"/>
    <property type="molecule type" value="Genomic_DNA"/>
</dbReference>
<evidence type="ECO:0000256" key="2">
    <source>
        <dbReference type="SAM" id="MobiDB-lite"/>
    </source>
</evidence>
<dbReference type="InterPro" id="IPR001304">
    <property type="entry name" value="C-type_lectin-like"/>
</dbReference>
<comment type="subcellular location">
    <subcellularLocation>
        <location evidence="1">Cell membrane</location>
        <topology evidence="1">Single-pass type II membrane protein</topology>
    </subcellularLocation>
</comment>
<dbReference type="InterPro" id="IPR016187">
    <property type="entry name" value="CTDL_fold"/>
</dbReference>
<proteinExistence type="predicted"/>
<feature type="chain" id="PRO_5020694365" evidence="3">
    <location>
        <begin position="34"/>
        <end position="547"/>
    </location>
</feature>
<accession>A0A4U5U550</accession>
<dbReference type="PANTHER" id="PTHR45710">
    <property type="entry name" value="C-TYPE LECTIN DOMAIN-CONTAINING PROTEIN 180"/>
    <property type="match status" value="1"/>
</dbReference>
<dbReference type="PANTHER" id="PTHR45710:SF26">
    <property type="entry name" value="RH26557P"/>
    <property type="match status" value="1"/>
</dbReference>
<evidence type="ECO:0000313" key="5">
    <source>
        <dbReference type="EMBL" id="TKS69337.1"/>
    </source>
</evidence>
<gene>
    <name evidence="5" type="ORF">D9C73_003401</name>
</gene>
<dbReference type="CDD" id="cd00037">
    <property type="entry name" value="CLECT"/>
    <property type="match status" value="1"/>
</dbReference>
<dbReference type="SMART" id="SM00034">
    <property type="entry name" value="CLECT"/>
    <property type="match status" value="2"/>
</dbReference>
<dbReference type="Proteomes" id="UP000298787">
    <property type="component" value="Chromosome 3"/>
</dbReference>
<sequence length="547" mass="61307">MKFFFNSRNMTFITMKSSLIFCVLLGVVLSVRAASLPLSEESSTVELVTTPVTTVPNLTSTTIYNGTTMMTTVEDITTTATTTTTTTTTTPVTSCNTSPPSTTPTTTVYDDTTMMTTVEDITTTTPVTSCNTSPPSTTPIPTIHYTPSQIMCPEGWEVFQGRCYFFMATSVTWSQAQSSCAMMDSMLVSVHSAEEYGFLQQLTTSNELDSAWLGGFYLQDQWLWIDGSWFYNNTWGYMIDTERSNPCLVLNSYEDWSNSPCNPDSYSYICMKPSNVPTSMLCPQGWTGFDGRCYYYNENSLTWADANAYCAGLQASLVSVHNPQEYAFLYQQTDGFGSAWLGGFYLEDQWLWLDGSWFYQGFFTDMSVPDTTQACLTTYTPAAIKPHAFCSQHEHVGRPCAALTSSLHHSSEQMSSVREQECHEMDRLPTISEMQESDIEDGDLDCSSHTMESYLDSIKELSQPAPYPLHGPLRGHRRWMEHTCRRDRPAAPYVFSNSSMIYTPWIPIDPSDVSITLTDQSHLDSSLRFNQNLLDRLIGQSLFAGLV</sequence>
<dbReference type="InterPro" id="IPR016186">
    <property type="entry name" value="C-type_lectin-like/link_sf"/>
</dbReference>
<feature type="region of interest" description="Disordered" evidence="2">
    <location>
        <begin position="84"/>
        <end position="104"/>
    </location>
</feature>
<feature type="domain" description="C-type lectin" evidence="4">
    <location>
        <begin position="159"/>
        <end position="262"/>
    </location>
</feature>
<dbReference type="GO" id="GO:0005886">
    <property type="term" value="C:plasma membrane"/>
    <property type="evidence" value="ECO:0007669"/>
    <property type="project" value="UniProtKB-SubCell"/>
</dbReference>
<evidence type="ECO:0000313" key="6">
    <source>
        <dbReference type="Proteomes" id="UP000298787"/>
    </source>
</evidence>
<dbReference type="Gene3D" id="3.10.100.10">
    <property type="entry name" value="Mannose-Binding Protein A, subunit A"/>
    <property type="match status" value="2"/>
</dbReference>
<evidence type="ECO:0000256" key="3">
    <source>
        <dbReference type="SAM" id="SignalP"/>
    </source>
</evidence>
<evidence type="ECO:0000259" key="4">
    <source>
        <dbReference type="PROSITE" id="PS50041"/>
    </source>
</evidence>
<dbReference type="AlphaFoldDB" id="A0A4U5U550"/>